<proteinExistence type="predicted"/>
<reference evidence="1" key="2">
    <citation type="submission" date="2021-09" db="EMBL/GenBank/DDBJ databases">
        <authorList>
            <person name="Gilroy R."/>
        </authorList>
    </citation>
    <scope>NUCLEOTIDE SEQUENCE</scope>
    <source>
        <strain evidence="1">CHK154-13316</strain>
    </source>
</reference>
<dbReference type="SUPFAM" id="SSF46955">
    <property type="entry name" value="Putative DNA-binding domain"/>
    <property type="match status" value="1"/>
</dbReference>
<evidence type="ECO:0000313" key="1">
    <source>
        <dbReference type="EMBL" id="HJG10372.1"/>
    </source>
</evidence>
<dbReference type="GO" id="GO:0003677">
    <property type="term" value="F:DNA binding"/>
    <property type="evidence" value="ECO:0007669"/>
    <property type="project" value="UniProtKB-KW"/>
</dbReference>
<dbReference type="AlphaFoldDB" id="A0A921LER7"/>
<dbReference type="InterPro" id="IPR009061">
    <property type="entry name" value="DNA-bd_dom_put_sf"/>
</dbReference>
<protein>
    <submittedName>
        <fullName evidence="1">DNA-binding protein</fullName>
    </submittedName>
</protein>
<organism evidence="1 2">
    <name type="scientific">Bacteroides xylanisolvens</name>
    <dbReference type="NCBI Taxonomy" id="371601"/>
    <lineage>
        <taxon>Bacteria</taxon>
        <taxon>Pseudomonadati</taxon>
        <taxon>Bacteroidota</taxon>
        <taxon>Bacteroidia</taxon>
        <taxon>Bacteroidales</taxon>
        <taxon>Bacteroidaceae</taxon>
        <taxon>Bacteroides</taxon>
    </lineage>
</organism>
<gene>
    <name evidence="1" type="ORF">K8V07_00400</name>
</gene>
<dbReference type="RefSeq" id="WP_049702306.1">
    <property type="nucleotide sequence ID" value="NZ_JBEONF010000024.1"/>
</dbReference>
<reference evidence="1" key="1">
    <citation type="journal article" date="2021" name="PeerJ">
        <title>Extensive microbial diversity within the chicken gut microbiome revealed by metagenomics and culture.</title>
        <authorList>
            <person name="Gilroy R."/>
            <person name="Ravi A."/>
            <person name="Getino M."/>
            <person name="Pursley I."/>
            <person name="Horton D.L."/>
            <person name="Alikhan N.F."/>
            <person name="Baker D."/>
            <person name="Gharbi K."/>
            <person name="Hall N."/>
            <person name="Watson M."/>
            <person name="Adriaenssens E.M."/>
            <person name="Foster-Nyarko E."/>
            <person name="Jarju S."/>
            <person name="Secka A."/>
            <person name="Antonio M."/>
            <person name="Oren A."/>
            <person name="Chaudhuri R.R."/>
            <person name="La Ragione R."/>
            <person name="Hildebrand F."/>
            <person name="Pallen M.J."/>
        </authorList>
    </citation>
    <scope>NUCLEOTIDE SEQUENCE</scope>
    <source>
        <strain evidence="1">CHK154-13316</strain>
    </source>
</reference>
<sequence length="263" mass="30459">MADWLTLKQLSEKRGIPENTLRYWKSLNYIASSTIDNVVMLDDNSVTRFLDANQTKELEEDYLKQLIQEKKAECEATLAYFEDELYLLKTQKLYQPLFHIVIEELGALITDDYQREIFLAISKGEPIARVAARHQLTYVQTANAYSNILEKLGENTNRISTFRHRTMELLYSRFDTTDPTNTRIGDILETHANAVLKTKANIENVRELLQYASKYGWNKVRNLHGMGEVTYSRMIETLCNNHFIIVGEDKNIELSPEIATLLL</sequence>
<comment type="caution">
    <text evidence="1">The sequence shown here is derived from an EMBL/GenBank/DDBJ whole genome shotgun (WGS) entry which is preliminary data.</text>
</comment>
<dbReference type="Proteomes" id="UP000747074">
    <property type="component" value="Unassembled WGS sequence"/>
</dbReference>
<keyword evidence="1" id="KW-0238">DNA-binding</keyword>
<evidence type="ECO:0000313" key="2">
    <source>
        <dbReference type="Proteomes" id="UP000747074"/>
    </source>
</evidence>
<name>A0A921LER7_9BACE</name>
<dbReference type="EMBL" id="DYVL01000007">
    <property type="protein sequence ID" value="HJG10372.1"/>
    <property type="molecule type" value="Genomic_DNA"/>
</dbReference>
<accession>A0A921LER7</accession>